<keyword evidence="3" id="KW-0732">Signal</keyword>
<feature type="region of interest" description="Disordered" evidence="2">
    <location>
        <begin position="62"/>
        <end position="231"/>
    </location>
</feature>
<dbReference type="InterPro" id="IPR036779">
    <property type="entry name" value="LysM_dom_sf"/>
</dbReference>
<dbReference type="PANTHER" id="PTHR21666:SF263">
    <property type="entry name" value="MUREIN HYDROLASE ACTIVATOR NLPD"/>
    <property type="match status" value="1"/>
</dbReference>
<feature type="chain" id="PRO_5045520883" evidence="3">
    <location>
        <begin position="26"/>
        <end position="458"/>
    </location>
</feature>
<dbReference type="GO" id="GO:0016787">
    <property type="term" value="F:hydrolase activity"/>
    <property type="evidence" value="ECO:0007669"/>
    <property type="project" value="UniProtKB-KW"/>
</dbReference>
<feature type="compositionally biased region" description="Low complexity" evidence="2">
    <location>
        <begin position="321"/>
        <end position="332"/>
    </location>
</feature>
<dbReference type="CDD" id="cd00118">
    <property type="entry name" value="LysM"/>
    <property type="match status" value="1"/>
</dbReference>
<dbReference type="EMBL" id="JAGGJU010000003">
    <property type="protein sequence ID" value="MBP1849865.1"/>
    <property type="molecule type" value="Genomic_DNA"/>
</dbReference>
<dbReference type="Proteomes" id="UP000759443">
    <property type="component" value="Unassembled WGS sequence"/>
</dbReference>
<feature type="domain" description="LysM" evidence="4">
    <location>
        <begin position="227"/>
        <end position="270"/>
    </location>
</feature>
<evidence type="ECO:0000256" key="1">
    <source>
        <dbReference type="ARBA" id="ARBA00038420"/>
    </source>
</evidence>
<feature type="compositionally biased region" description="Polar residues" evidence="2">
    <location>
        <begin position="157"/>
        <end position="171"/>
    </location>
</feature>
<organism evidence="5 6">
    <name type="scientific">Rhizobium halophytocola</name>
    <dbReference type="NCBI Taxonomy" id="735519"/>
    <lineage>
        <taxon>Bacteria</taxon>
        <taxon>Pseudomonadati</taxon>
        <taxon>Pseudomonadota</taxon>
        <taxon>Alphaproteobacteria</taxon>
        <taxon>Hyphomicrobiales</taxon>
        <taxon>Rhizobiaceae</taxon>
        <taxon>Rhizobium/Agrobacterium group</taxon>
        <taxon>Rhizobium</taxon>
    </lineage>
</organism>
<reference evidence="5 6" key="1">
    <citation type="submission" date="2021-03" db="EMBL/GenBank/DDBJ databases">
        <title>Genomic Encyclopedia of Type Strains, Phase IV (KMG-IV): sequencing the most valuable type-strain genomes for metagenomic binning, comparative biology and taxonomic classification.</title>
        <authorList>
            <person name="Goeker M."/>
        </authorList>
    </citation>
    <scope>NUCLEOTIDE SEQUENCE [LARGE SCALE GENOMIC DNA]</scope>
    <source>
        <strain evidence="5 6">DSM 21600</strain>
    </source>
</reference>
<evidence type="ECO:0000259" key="4">
    <source>
        <dbReference type="PROSITE" id="PS51782"/>
    </source>
</evidence>
<keyword evidence="5" id="KW-0378">Hydrolase</keyword>
<dbReference type="SMART" id="SM00257">
    <property type="entry name" value="LysM"/>
    <property type="match status" value="1"/>
</dbReference>
<accession>A0ABS4DW07</accession>
<gene>
    <name evidence="5" type="ORF">J2Z17_001286</name>
</gene>
<dbReference type="Pfam" id="PF01551">
    <property type="entry name" value="Peptidase_M23"/>
    <property type="match status" value="1"/>
</dbReference>
<evidence type="ECO:0000313" key="6">
    <source>
        <dbReference type="Proteomes" id="UP000759443"/>
    </source>
</evidence>
<keyword evidence="6" id="KW-1185">Reference proteome</keyword>
<dbReference type="PROSITE" id="PS51257">
    <property type="entry name" value="PROKAR_LIPOPROTEIN"/>
    <property type="match status" value="1"/>
</dbReference>
<dbReference type="Gene3D" id="2.70.70.10">
    <property type="entry name" value="Glucose Permease (Domain IIA)"/>
    <property type="match status" value="1"/>
</dbReference>
<comment type="similarity">
    <text evidence="1">Belongs to the E.coli NlpD/Haemophilus LppB family.</text>
</comment>
<dbReference type="InterPro" id="IPR018392">
    <property type="entry name" value="LysM"/>
</dbReference>
<feature type="compositionally biased region" description="Low complexity" evidence="2">
    <location>
        <begin position="87"/>
        <end position="106"/>
    </location>
</feature>
<feature type="compositionally biased region" description="Polar residues" evidence="2">
    <location>
        <begin position="308"/>
        <end position="319"/>
    </location>
</feature>
<evidence type="ECO:0000313" key="5">
    <source>
        <dbReference type="EMBL" id="MBP1849865.1"/>
    </source>
</evidence>
<dbReference type="SUPFAM" id="SSF54106">
    <property type="entry name" value="LysM domain"/>
    <property type="match status" value="1"/>
</dbReference>
<sequence>MRQSESPTNGWSVARIVAAALLASAATGCSSDASRFSSLMPSHDELTTASINNQRAPVPAASVGNGGYAAPQMGQQDYGARSQAMAQPYPSQSYPSEPSSAARRSSQPVAVERSALAAPSDAPNQASSSSGNRQMALAQPMPASAASQQPRRIEPASSGNREQLVTGSNPSRVAAQPASLPDPGNVPVPHNSPEQKVALLPKPTTSRVKQEGSADSANAGNSDSDPGAYVVRPGDSLAKIARDTGTSVDALKSANNLSSVTIRVGQKLKVPSQGADMVKTASVPASSKPSAEPAVVKAEPVVAKADPQPSSAASESVGQVASADPQASAPQSTGIGKYRWPVTGAVIAKYGQNVGGKRNDGIDISVPEGTPIKAAENGVVIYAGNGLKELGNTVLVRHQDGTVTVYGHADALSVQRGQKVQRGQQIAKSGMSGSAKRPQVHFEVRKDASPVDPMTFLE</sequence>
<dbReference type="CDD" id="cd12797">
    <property type="entry name" value="M23_peptidase"/>
    <property type="match status" value="1"/>
</dbReference>
<evidence type="ECO:0000256" key="2">
    <source>
        <dbReference type="SAM" id="MobiDB-lite"/>
    </source>
</evidence>
<feature type="signal peptide" evidence="3">
    <location>
        <begin position="1"/>
        <end position="25"/>
    </location>
</feature>
<feature type="compositionally biased region" description="Low complexity" evidence="2">
    <location>
        <begin position="213"/>
        <end position="225"/>
    </location>
</feature>
<dbReference type="RefSeq" id="WP_209943300.1">
    <property type="nucleotide sequence ID" value="NZ_JAGGJU010000003.1"/>
</dbReference>
<proteinExistence type="inferred from homology"/>
<protein>
    <submittedName>
        <fullName evidence="5">Murein DD-endopeptidase MepM/ murein hydrolase activator NlpD</fullName>
    </submittedName>
</protein>
<feature type="compositionally biased region" description="Low complexity" evidence="2">
    <location>
        <begin position="134"/>
        <end position="150"/>
    </location>
</feature>
<dbReference type="InterPro" id="IPR016047">
    <property type="entry name" value="M23ase_b-sheet_dom"/>
</dbReference>
<feature type="region of interest" description="Disordered" evidence="2">
    <location>
        <begin position="417"/>
        <end position="458"/>
    </location>
</feature>
<comment type="caution">
    <text evidence="5">The sequence shown here is derived from an EMBL/GenBank/DDBJ whole genome shotgun (WGS) entry which is preliminary data.</text>
</comment>
<dbReference type="InterPro" id="IPR011055">
    <property type="entry name" value="Dup_hybrid_motif"/>
</dbReference>
<evidence type="ECO:0000256" key="3">
    <source>
        <dbReference type="SAM" id="SignalP"/>
    </source>
</evidence>
<dbReference type="Gene3D" id="3.10.350.10">
    <property type="entry name" value="LysM domain"/>
    <property type="match status" value="1"/>
</dbReference>
<dbReference type="PANTHER" id="PTHR21666">
    <property type="entry name" value="PEPTIDASE-RELATED"/>
    <property type="match status" value="1"/>
</dbReference>
<dbReference type="PROSITE" id="PS51782">
    <property type="entry name" value="LYSM"/>
    <property type="match status" value="1"/>
</dbReference>
<name>A0ABS4DW07_9HYPH</name>
<dbReference type="InterPro" id="IPR050570">
    <property type="entry name" value="Cell_wall_metabolism_enzyme"/>
</dbReference>
<dbReference type="SUPFAM" id="SSF51261">
    <property type="entry name" value="Duplicated hybrid motif"/>
    <property type="match status" value="1"/>
</dbReference>
<feature type="compositionally biased region" description="Polar residues" evidence="2">
    <location>
        <begin position="122"/>
        <end position="133"/>
    </location>
</feature>
<dbReference type="Pfam" id="PF01476">
    <property type="entry name" value="LysM"/>
    <property type="match status" value="1"/>
</dbReference>
<feature type="compositionally biased region" description="Basic and acidic residues" evidence="2">
    <location>
        <begin position="440"/>
        <end position="449"/>
    </location>
</feature>
<feature type="region of interest" description="Disordered" evidence="2">
    <location>
        <begin position="300"/>
        <end position="335"/>
    </location>
</feature>